<accession>A0A1S0TQ42</accession>
<dbReference type="InParanoid" id="A0A1S0TQ42"/>
<sequence length="138" mass="15485">MKQLIGIFFIAIATIPNIYFCKPIEPEPTISNATLSINKTSQKNEKPLLDKILEELKIKKEGREKGIEMYLANSKALLNTGLLIDDTIDVIREGKEPFLKLFSLPLSVIFHLLGFDEVGDVFGKFGLSFLLDLITSDK</sequence>
<dbReference type="OrthoDB" id="5847243at2759"/>
<protein>
    <submittedName>
        <fullName evidence="1">Uncharacterized protein</fullName>
    </submittedName>
</protein>
<proteinExistence type="predicted"/>
<reference evidence="1" key="1">
    <citation type="submission" date="2012-04" db="EMBL/GenBank/DDBJ databases">
        <title>The Genome Sequence of Loa loa.</title>
        <authorList>
            <consortium name="The Broad Institute Genome Sequencing Platform"/>
            <consortium name="Broad Institute Genome Sequencing Center for Infectious Disease"/>
            <person name="Nutman T.B."/>
            <person name="Fink D.L."/>
            <person name="Russ C."/>
            <person name="Young S."/>
            <person name="Zeng Q."/>
            <person name="Gargeya S."/>
            <person name="Alvarado L."/>
            <person name="Berlin A."/>
            <person name="Chapman S.B."/>
            <person name="Chen Z."/>
            <person name="Freedman E."/>
            <person name="Gellesch M."/>
            <person name="Goldberg J."/>
            <person name="Griggs A."/>
            <person name="Gujja S."/>
            <person name="Heilman E.R."/>
            <person name="Heiman D."/>
            <person name="Howarth C."/>
            <person name="Mehta T."/>
            <person name="Neiman D."/>
            <person name="Pearson M."/>
            <person name="Roberts A."/>
            <person name="Saif S."/>
            <person name="Shea T."/>
            <person name="Shenoy N."/>
            <person name="Sisk P."/>
            <person name="Stolte C."/>
            <person name="Sykes S."/>
            <person name="White J."/>
            <person name="Yandava C."/>
            <person name="Haas B."/>
            <person name="Henn M.R."/>
            <person name="Nusbaum C."/>
            <person name="Birren B."/>
        </authorList>
    </citation>
    <scope>NUCLEOTIDE SEQUENCE [LARGE SCALE GENOMIC DNA]</scope>
</reference>
<dbReference type="CTD" id="9948389"/>
<gene>
    <name evidence="1" type="ORF">LOAG_10942</name>
</gene>
<organism evidence="1">
    <name type="scientific">Loa loa</name>
    <name type="common">Eye worm</name>
    <name type="synonym">Filaria loa</name>
    <dbReference type="NCBI Taxonomy" id="7209"/>
    <lineage>
        <taxon>Eukaryota</taxon>
        <taxon>Metazoa</taxon>
        <taxon>Ecdysozoa</taxon>
        <taxon>Nematoda</taxon>
        <taxon>Chromadorea</taxon>
        <taxon>Rhabditida</taxon>
        <taxon>Spirurina</taxon>
        <taxon>Spiruromorpha</taxon>
        <taxon>Filarioidea</taxon>
        <taxon>Onchocercidae</taxon>
        <taxon>Loa</taxon>
    </lineage>
</organism>
<dbReference type="OMA" id="YFCKPIE"/>
<name>A0A1S0TQ42_LOALO</name>
<dbReference type="RefSeq" id="XP_003146513.1">
    <property type="nucleotide sequence ID" value="XM_003146465.1"/>
</dbReference>
<dbReference type="KEGG" id="loa:LOAG_10942"/>
<evidence type="ECO:0000313" key="1">
    <source>
        <dbReference type="EMBL" id="EFO17559.1"/>
    </source>
</evidence>
<dbReference type="AlphaFoldDB" id="A0A1S0TQ42"/>
<dbReference type="EMBL" id="JH712172">
    <property type="protein sequence ID" value="EFO17559.1"/>
    <property type="molecule type" value="Genomic_DNA"/>
</dbReference>
<dbReference type="GeneID" id="9948389"/>